<keyword evidence="3" id="KW-0282">Flagellum</keyword>
<dbReference type="STRING" id="404433.BTW07_04150"/>
<dbReference type="PANTHER" id="PTHR37850">
    <property type="entry name" value="STRU PROTEIN"/>
    <property type="match status" value="1"/>
</dbReference>
<dbReference type="Proteomes" id="UP000186878">
    <property type="component" value="Unassembled WGS sequence"/>
</dbReference>
<evidence type="ECO:0000256" key="1">
    <source>
        <dbReference type="SAM" id="MobiDB-lite"/>
    </source>
</evidence>
<sequence length="493" mass="52933">MHLSHYLDGGDPIRCCVIGAGGFGRSFVVHARHLTTVDTRIVLDLDPDLAAKALADAGIEPRRIRHCRTPAEAKRAWDDGHWIVGDRLEAVIELPLDVVIEATGHPEAGARHAALAIEAGHHVALVTKEADNVIGPGLAAMAHKQGCVISPVDGDQPALAIGLISWAETVGLEILAAGKSSEYDFVFDATRETMTSNGRSVAVPGFGERWELPAGLDNQGHHQWLADRSRIARALPQHAVPDLCEMAIVANATGLLPDRPALHYPIARISEIAELFVPAAQGGLLTRTPALEVFHCLRRPDEFSLAGGVFVVVRGHDRASWQMLAEKGHLVSRRGDSAMLPLPRHLLGLEAATTLLEMVRRGVPSGVSQPRPHLDLIAMAQSDLAEGTTLTAHGHHHSIDQVSSALVPASALGDDAPLPYYLAANRVLMRPVRAGEPIRVRDVAIDESSYLWKLRQAQDALFFASAMSASGIPSNTESSTLKPSTPDTNENPR</sequence>
<feature type="region of interest" description="Disordered" evidence="1">
    <location>
        <begin position="471"/>
        <end position="493"/>
    </location>
</feature>
<dbReference type="RefSeq" id="WP_075568912.1">
    <property type="nucleotide sequence ID" value="NZ_MSDO01000004.1"/>
</dbReference>
<keyword evidence="4" id="KW-1185">Reference proteome</keyword>
<evidence type="ECO:0000259" key="2">
    <source>
        <dbReference type="SMART" id="SM00858"/>
    </source>
</evidence>
<evidence type="ECO:0000313" key="3">
    <source>
        <dbReference type="EMBL" id="OLO05228.1"/>
    </source>
</evidence>
<comment type="caution">
    <text evidence="3">The sequence shown here is derived from an EMBL/GenBank/DDBJ whole genome shotgun (WGS) entry which is preliminary data.</text>
</comment>
<dbReference type="InterPro" id="IPR013974">
    <property type="entry name" value="SAF"/>
</dbReference>
<dbReference type="PANTHER" id="PTHR37850:SF3">
    <property type="entry name" value="BLR7815 PROTEIN"/>
    <property type="match status" value="1"/>
</dbReference>
<name>A0A1Q8SUZ1_9GAMM</name>
<dbReference type="SMART" id="SM00858">
    <property type="entry name" value="SAF"/>
    <property type="match status" value="1"/>
</dbReference>
<dbReference type="AlphaFoldDB" id="A0A1Q8SUZ1"/>
<dbReference type="OrthoDB" id="9777844at2"/>
<proteinExistence type="predicted"/>
<dbReference type="InterPro" id="IPR048423">
    <property type="entry name" value="DRL_cat"/>
</dbReference>
<dbReference type="InterPro" id="IPR036291">
    <property type="entry name" value="NAD(P)-bd_dom_sf"/>
</dbReference>
<dbReference type="Gene3D" id="3.40.50.720">
    <property type="entry name" value="NAD(P)-binding Rossmann-like Domain"/>
    <property type="match status" value="1"/>
</dbReference>
<accession>A0A1Q8SUZ1</accession>
<dbReference type="SUPFAM" id="SSF51735">
    <property type="entry name" value="NAD(P)-binding Rossmann-fold domains"/>
    <property type="match status" value="1"/>
</dbReference>
<reference evidence="3 4" key="1">
    <citation type="submission" date="2016-12" db="EMBL/GenBank/DDBJ databases">
        <title>Draft genome sequences of strains Salinicola socius SMB35, Salinicola sp. MH3R3-1 and Chromohalobacter sp. SMB17 from the Verkhnekamsk potash mining region of Russia.</title>
        <authorList>
            <person name="Mavrodi D.V."/>
            <person name="Olsson B.E."/>
            <person name="Korsakova E.S."/>
            <person name="Pyankova A."/>
            <person name="Mavrodi O.V."/>
            <person name="Plotnikova E.G."/>
        </authorList>
    </citation>
    <scope>NUCLEOTIDE SEQUENCE [LARGE SCALE GENOMIC DNA]</scope>
    <source>
        <strain evidence="3 4">SMB35</strain>
    </source>
</reference>
<keyword evidence="3" id="KW-0969">Cilium</keyword>
<evidence type="ECO:0000313" key="4">
    <source>
        <dbReference type="Proteomes" id="UP000186878"/>
    </source>
</evidence>
<keyword evidence="3" id="KW-0966">Cell projection</keyword>
<dbReference type="Pfam" id="PF21135">
    <property type="entry name" value="DRL_cat"/>
    <property type="match status" value="2"/>
</dbReference>
<feature type="domain" description="SAF" evidence="2">
    <location>
        <begin position="375"/>
        <end position="444"/>
    </location>
</feature>
<organism evidence="3 4">
    <name type="scientific">Salinicola socius</name>
    <dbReference type="NCBI Taxonomy" id="404433"/>
    <lineage>
        <taxon>Bacteria</taxon>
        <taxon>Pseudomonadati</taxon>
        <taxon>Pseudomonadota</taxon>
        <taxon>Gammaproteobacteria</taxon>
        <taxon>Oceanospirillales</taxon>
        <taxon>Halomonadaceae</taxon>
        <taxon>Salinicola</taxon>
    </lineage>
</organism>
<dbReference type="EMBL" id="MSDO01000004">
    <property type="protein sequence ID" value="OLO05228.1"/>
    <property type="molecule type" value="Genomic_DNA"/>
</dbReference>
<gene>
    <name evidence="3" type="ORF">BTW07_04150</name>
</gene>
<protein>
    <submittedName>
        <fullName evidence="3">Flagellar biosynthesis protein FlgA</fullName>
    </submittedName>
</protein>